<dbReference type="AlphaFoldDB" id="A0A0S4UE41"/>
<evidence type="ECO:0000313" key="1">
    <source>
        <dbReference type="EMBL" id="CUV20473.1"/>
    </source>
</evidence>
<gene>
    <name evidence="1" type="ORF">PSS4_v1_1520003</name>
</gene>
<accession>A0A0S4UE41</accession>
<dbReference type="PIRSF" id="PIRSF032817">
    <property type="entry name" value="UCP032817"/>
    <property type="match status" value="1"/>
</dbReference>
<reference evidence="1" key="1">
    <citation type="submission" date="2015-10" db="EMBL/GenBank/DDBJ databases">
        <authorList>
            <person name="Gilbert D.G."/>
        </authorList>
    </citation>
    <scope>NUCLEOTIDE SEQUENCE</scope>
    <source>
        <strain evidence="1">Phyl III-seqv23</strain>
    </source>
</reference>
<dbReference type="InterPro" id="IPR017008">
    <property type="entry name" value="UCP032817-like"/>
</dbReference>
<organism evidence="1">
    <name type="scientific">Ralstonia solanacearum</name>
    <name type="common">Pseudomonas solanacearum</name>
    <dbReference type="NCBI Taxonomy" id="305"/>
    <lineage>
        <taxon>Bacteria</taxon>
        <taxon>Pseudomonadati</taxon>
        <taxon>Pseudomonadota</taxon>
        <taxon>Betaproteobacteria</taxon>
        <taxon>Burkholderiales</taxon>
        <taxon>Burkholderiaceae</taxon>
        <taxon>Ralstonia</taxon>
        <taxon>Ralstonia solanacearum species complex</taxon>
    </lineage>
</organism>
<proteinExistence type="predicted"/>
<dbReference type="EMBL" id="LN899821">
    <property type="protein sequence ID" value="CUV20473.1"/>
    <property type="molecule type" value="Genomic_DNA"/>
</dbReference>
<name>A0A0S4UE41_RALSL</name>
<protein>
    <submittedName>
        <fullName evidence="1">Uncharacterized protein</fullName>
    </submittedName>
</protein>
<sequence>MPAAATGFSALLTGVGLLFVLGSWGTWQRTQRETFIRAYAWPPGLMECFGDKHPGRSAADRAQVEQALRQFFLVHLRSDCGYVSMPSRVVDDLWHEFILYTREYRDFCSRAFGKCLHHLPSAALSPVRKPSNIGLRRTWSWACHDEGINPRRPDRLPRLFAIDAKLAIPKGFFYLPDCATRQHGSETVHCGADFSSRHVDGSIAGFGPVRKKGDGCGGGCCGDGCGGGCGGD</sequence>